<feature type="region of interest" description="Disordered" evidence="1">
    <location>
        <begin position="1"/>
        <end position="22"/>
    </location>
</feature>
<sequence>MAKKKSSRANQQSKDLSVDQLETTKQPLHNSCRLSLKSLVQGEGCVRGQIRNGDIRKLIFLEEFQSNSVLEVNFGSISIPDCK</sequence>
<dbReference type="Proteomes" id="UP000606786">
    <property type="component" value="Unassembled WGS sequence"/>
</dbReference>
<comment type="caution">
    <text evidence="2">The sequence shown here is derived from an EMBL/GenBank/DDBJ whole genome shotgun (WGS) entry which is preliminary data.</text>
</comment>
<protein>
    <submittedName>
        <fullName evidence="2">(Mediterranean fruit fly) hypothetical protein</fullName>
    </submittedName>
</protein>
<feature type="compositionally biased region" description="Polar residues" evidence="1">
    <location>
        <begin position="8"/>
        <end position="22"/>
    </location>
</feature>
<evidence type="ECO:0000313" key="2">
    <source>
        <dbReference type="EMBL" id="CAD6992283.1"/>
    </source>
</evidence>
<dbReference type="EMBL" id="CAJHJT010000001">
    <property type="protein sequence ID" value="CAD6992283.1"/>
    <property type="molecule type" value="Genomic_DNA"/>
</dbReference>
<dbReference type="AlphaFoldDB" id="A0A811U4C1"/>
<keyword evidence="3" id="KW-1185">Reference proteome</keyword>
<organism evidence="2 3">
    <name type="scientific">Ceratitis capitata</name>
    <name type="common">Mediterranean fruit fly</name>
    <name type="synonym">Tephritis capitata</name>
    <dbReference type="NCBI Taxonomy" id="7213"/>
    <lineage>
        <taxon>Eukaryota</taxon>
        <taxon>Metazoa</taxon>
        <taxon>Ecdysozoa</taxon>
        <taxon>Arthropoda</taxon>
        <taxon>Hexapoda</taxon>
        <taxon>Insecta</taxon>
        <taxon>Pterygota</taxon>
        <taxon>Neoptera</taxon>
        <taxon>Endopterygota</taxon>
        <taxon>Diptera</taxon>
        <taxon>Brachycera</taxon>
        <taxon>Muscomorpha</taxon>
        <taxon>Tephritoidea</taxon>
        <taxon>Tephritidae</taxon>
        <taxon>Ceratitis</taxon>
        <taxon>Ceratitis</taxon>
    </lineage>
</organism>
<proteinExistence type="predicted"/>
<name>A0A811U4C1_CERCA</name>
<evidence type="ECO:0000313" key="3">
    <source>
        <dbReference type="Proteomes" id="UP000606786"/>
    </source>
</evidence>
<evidence type="ECO:0000256" key="1">
    <source>
        <dbReference type="SAM" id="MobiDB-lite"/>
    </source>
</evidence>
<accession>A0A811U4C1</accession>
<gene>
    <name evidence="2" type="ORF">CCAP1982_LOCUS1151</name>
</gene>
<reference evidence="2" key="1">
    <citation type="submission" date="2020-11" db="EMBL/GenBank/DDBJ databases">
        <authorList>
            <person name="Whitehead M."/>
        </authorList>
    </citation>
    <scope>NUCLEOTIDE SEQUENCE</scope>
    <source>
        <strain evidence="2">EGII</strain>
    </source>
</reference>